<gene>
    <name evidence="4" type="ORF">g.18070</name>
</gene>
<dbReference type="GO" id="GO:0008270">
    <property type="term" value="F:zinc ion binding"/>
    <property type="evidence" value="ECO:0007669"/>
    <property type="project" value="UniProtKB-KW"/>
</dbReference>
<feature type="non-terminal residue" evidence="4">
    <location>
        <position position="477"/>
    </location>
</feature>
<dbReference type="EMBL" id="GECZ01015822">
    <property type="protein sequence ID" value="JAS53947.1"/>
    <property type="molecule type" value="Transcribed_RNA"/>
</dbReference>
<feature type="domain" description="C2H2-type" evidence="3">
    <location>
        <begin position="227"/>
        <end position="255"/>
    </location>
</feature>
<feature type="region of interest" description="Disordered" evidence="2">
    <location>
        <begin position="92"/>
        <end position="128"/>
    </location>
</feature>
<dbReference type="InterPro" id="IPR013087">
    <property type="entry name" value="Znf_C2H2_type"/>
</dbReference>
<sequence length="477" mass="54361">MADPKVSDTVDCPFYHVKIEPNETDIEIEQNENEVPSTFWSVEVKNDDGVCSLVVENVLEEPEYFLHSEIEIKEENLESLVIPSEEIKTEKLSVPKTYGPSRRKRESALNSGESQVLSSTNTQDKRKNVTNRMVPQIDLDPLSLTAETVTTSLQLFPLACQDEKKKTMDNCTDQASKESVVLKDVKSKRNMKWYIANKKGASTIPGIENSCKRSSQIFHIPLEKWPYKCEICKKYFKSDSKLEKHFKIYHPNFKMPKQTHLITDILQPTNNAIVRQSSGTRMQQTSNSNIPKPIQANMRQQTDTVTQQTPNYSVQQPADAEVKMEIETFDRQQQTDSVMEQATSTSEKQSNDAVVWQTTNSNVCWTADKFVLKPTDAVEQQPSEIDVQQSTVVNVQQQTAISVHQPTNNILCQKTYTNVRQSSNAVKHKLTDAPMKWINDTVVEKTTDKVEQERTDTIMKQTNDTIAEKTTDTIEQE</sequence>
<dbReference type="Gene3D" id="3.30.160.60">
    <property type="entry name" value="Classic Zinc Finger"/>
    <property type="match status" value="1"/>
</dbReference>
<name>A0A1B6FUP4_9HEMI</name>
<protein>
    <recommendedName>
        <fullName evidence="3">C2H2-type domain-containing protein</fullName>
    </recommendedName>
</protein>
<accession>A0A1B6FUP4</accession>
<keyword evidence="1" id="KW-0862">Zinc</keyword>
<organism evidence="4">
    <name type="scientific">Cuerna arida</name>
    <dbReference type="NCBI Taxonomy" id="1464854"/>
    <lineage>
        <taxon>Eukaryota</taxon>
        <taxon>Metazoa</taxon>
        <taxon>Ecdysozoa</taxon>
        <taxon>Arthropoda</taxon>
        <taxon>Hexapoda</taxon>
        <taxon>Insecta</taxon>
        <taxon>Pterygota</taxon>
        <taxon>Neoptera</taxon>
        <taxon>Paraneoptera</taxon>
        <taxon>Hemiptera</taxon>
        <taxon>Auchenorrhyncha</taxon>
        <taxon>Membracoidea</taxon>
        <taxon>Cicadellidae</taxon>
        <taxon>Cicadellinae</taxon>
        <taxon>Proconiini</taxon>
        <taxon>Cuerna</taxon>
    </lineage>
</organism>
<keyword evidence="1" id="KW-0479">Metal-binding</keyword>
<feature type="region of interest" description="Disordered" evidence="2">
    <location>
        <begin position="332"/>
        <end position="352"/>
    </location>
</feature>
<feature type="compositionally biased region" description="Basic and acidic residues" evidence="2">
    <location>
        <begin position="466"/>
        <end position="477"/>
    </location>
</feature>
<dbReference type="PROSITE" id="PS00028">
    <property type="entry name" value="ZINC_FINGER_C2H2_1"/>
    <property type="match status" value="1"/>
</dbReference>
<evidence type="ECO:0000259" key="3">
    <source>
        <dbReference type="PROSITE" id="PS50157"/>
    </source>
</evidence>
<dbReference type="PROSITE" id="PS50157">
    <property type="entry name" value="ZINC_FINGER_C2H2_2"/>
    <property type="match status" value="1"/>
</dbReference>
<evidence type="ECO:0000256" key="1">
    <source>
        <dbReference type="PROSITE-ProRule" id="PRU00042"/>
    </source>
</evidence>
<feature type="compositionally biased region" description="Polar residues" evidence="2">
    <location>
        <begin position="108"/>
        <end position="122"/>
    </location>
</feature>
<dbReference type="SUPFAM" id="SSF57667">
    <property type="entry name" value="beta-beta-alpha zinc fingers"/>
    <property type="match status" value="1"/>
</dbReference>
<proteinExistence type="predicted"/>
<reference evidence="4" key="1">
    <citation type="submission" date="2015-11" db="EMBL/GenBank/DDBJ databases">
        <title>De novo transcriptome assembly of four potential Pierce s Disease insect vectors from Arizona vineyards.</title>
        <authorList>
            <person name="Tassone E.E."/>
        </authorList>
    </citation>
    <scope>NUCLEOTIDE SEQUENCE</scope>
</reference>
<evidence type="ECO:0000313" key="4">
    <source>
        <dbReference type="EMBL" id="JAS53947.1"/>
    </source>
</evidence>
<dbReference type="InterPro" id="IPR036236">
    <property type="entry name" value="Znf_C2H2_sf"/>
</dbReference>
<keyword evidence="1" id="KW-0863">Zinc-finger</keyword>
<dbReference type="AlphaFoldDB" id="A0A1B6FUP4"/>
<feature type="region of interest" description="Disordered" evidence="2">
    <location>
        <begin position="452"/>
        <end position="477"/>
    </location>
</feature>
<evidence type="ECO:0000256" key="2">
    <source>
        <dbReference type="SAM" id="MobiDB-lite"/>
    </source>
</evidence>